<gene>
    <name evidence="2" type="ORF">AB2L27_05385</name>
</gene>
<dbReference type="InterPro" id="IPR017853">
    <property type="entry name" value="GH"/>
</dbReference>
<evidence type="ECO:0000313" key="2">
    <source>
        <dbReference type="EMBL" id="MEZ0164198.1"/>
    </source>
</evidence>
<dbReference type="Gene3D" id="3.20.20.70">
    <property type="entry name" value="Aldolase class I"/>
    <property type="match status" value="1"/>
</dbReference>
<evidence type="ECO:0000313" key="3">
    <source>
        <dbReference type="Proteomes" id="UP001565927"/>
    </source>
</evidence>
<evidence type="ECO:0000259" key="1">
    <source>
        <dbReference type="Pfam" id="PF03537"/>
    </source>
</evidence>
<name>A0ABV4GY10_9ACTN</name>
<dbReference type="Proteomes" id="UP001565927">
    <property type="component" value="Unassembled WGS sequence"/>
</dbReference>
<proteinExistence type="predicted"/>
<protein>
    <submittedName>
        <fullName evidence="2">Endo alpha-1,4 polygalactosaminidase</fullName>
    </submittedName>
</protein>
<reference evidence="2 3" key="1">
    <citation type="submission" date="2024-07" db="EMBL/GenBank/DDBJ databases">
        <authorList>
            <person name="Thanompreechachai J."/>
            <person name="Duangmal K."/>
        </authorList>
    </citation>
    <scope>NUCLEOTIDE SEQUENCE [LARGE SCALE GENOMIC DNA]</scope>
    <source>
        <strain evidence="2 3">LSe6-4</strain>
    </source>
</reference>
<accession>A0ABV4GY10</accession>
<dbReference type="PANTHER" id="PTHR35273">
    <property type="entry name" value="ALPHA-1,4 POLYGALACTOSAMINIDASE, PUTATIVE (AFU_ORTHOLOGUE AFUA_3G07890)-RELATED"/>
    <property type="match status" value="1"/>
</dbReference>
<dbReference type="Pfam" id="PF03537">
    <property type="entry name" value="Glyco_hydro_114"/>
    <property type="match status" value="1"/>
</dbReference>
<dbReference type="PANTHER" id="PTHR35273:SF2">
    <property type="entry name" value="ALPHA-GALACTOSIDASE"/>
    <property type="match status" value="1"/>
</dbReference>
<dbReference type="EMBL" id="JBGFTU010000005">
    <property type="protein sequence ID" value="MEZ0164198.1"/>
    <property type="molecule type" value="Genomic_DNA"/>
</dbReference>
<feature type="domain" description="Glycoside-hydrolase family GH114 TIM-barrel" evidence="1">
    <location>
        <begin position="87"/>
        <end position="302"/>
    </location>
</feature>
<sequence>MAWIDHHDRRRATSLAVAAAITAVLSCLPGCTQDGRGTAGATTVPAPRAGGGQEMVERDPQVHVPRRERRVRPPAPARWQPQPGSAWQWQLSGELDLSLDVPVYDVDWEVPRSVVDRLRADGRRVICYVSVGTVESYREDADSFPEVVRGEPLADWPDERWLDVRRLDLLAEPLLRRLDVCRAKGFDAVEPDNVDAYTNRSGFPLTAQDQLRFNRWIARAAHERGLAVGLKNDVGQAAELVDDFDFAVNEQCRRYEECDALQPFVAAGKAVFHVEYGMTPEEFCAAPPLPGFSSMLKNVELDAYRFTCPPA</sequence>
<dbReference type="SUPFAM" id="SSF51445">
    <property type="entry name" value="(Trans)glycosidases"/>
    <property type="match status" value="1"/>
</dbReference>
<dbReference type="InterPro" id="IPR004352">
    <property type="entry name" value="GH114_TIM-barrel"/>
</dbReference>
<organism evidence="2 3">
    <name type="scientific">Kineococcus halophytocola</name>
    <dbReference type="NCBI Taxonomy" id="3234027"/>
    <lineage>
        <taxon>Bacteria</taxon>
        <taxon>Bacillati</taxon>
        <taxon>Actinomycetota</taxon>
        <taxon>Actinomycetes</taxon>
        <taxon>Kineosporiales</taxon>
        <taxon>Kineosporiaceae</taxon>
        <taxon>Kineococcus</taxon>
    </lineage>
</organism>
<dbReference type="RefSeq" id="WP_370440447.1">
    <property type="nucleotide sequence ID" value="NZ_JBGFTU010000005.1"/>
</dbReference>
<dbReference type="InterPro" id="IPR013785">
    <property type="entry name" value="Aldolase_TIM"/>
</dbReference>
<comment type="caution">
    <text evidence="2">The sequence shown here is derived from an EMBL/GenBank/DDBJ whole genome shotgun (WGS) entry which is preliminary data.</text>
</comment>
<keyword evidence="3" id="KW-1185">Reference proteome</keyword>